<dbReference type="PIRSF" id="PIRSF002741">
    <property type="entry name" value="MppA"/>
    <property type="match status" value="1"/>
</dbReference>
<evidence type="ECO:0000313" key="6">
    <source>
        <dbReference type="Proteomes" id="UP000281261"/>
    </source>
</evidence>
<proteinExistence type="inferred from homology"/>
<evidence type="ECO:0000256" key="3">
    <source>
        <dbReference type="ARBA" id="ARBA00022729"/>
    </source>
</evidence>
<dbReference type="InterPro" id="IPR030678">
    <property type="entry name" value="Peptide/Ni-bd"/>
</dbReference>
<dbReference type="PANTHER" id="PTHR30290:SF9">
    <property type="entry name" value="OLIGOPEPTIDE-BINDING PROTEIN APPA"/>
    <property type="match status" value="1"/>
</dbReference>
<comment type="caution">
    <text evidence="5">The sequence shown here is derived from an EMBL/GenBank/DDBJ whole genome shotgun (WGS) entry which is preliminary data.</text>
</comment>
<dbReference type="SUPFAM" id="SSF53850">
    <property type="entry name" value="Periplasmic binding protein-like II"/>
    <property type="match status" value="1"/>
</dbReference>
<dbReference type="Gene3D" id="3.40.190.10">
    <property type="entry name" value="Periplasmic binding protein-like II"/>
    <property type="match status" value="1"/>
</dbReference>
<dbReference type="Gene3D" id="3.90.76.10">
    <property type="entry name" value="Dipeptide-binding Protein, Domain 1"/>
    <property type="match status" value="1"/>
</dbReference>
<dbReference type="AlphaFoldDB" id="A0A420ZD01"/>
<dbReference type="InterPro" id="IPR039424">
    <property type="entry name" value="SBP_5"/>
</dbReference>
<dbReference type="Gene3D" id="3.10.105.10">
    <property type="entry name" value="Dipeptide-binding Protein, Domain 3"/>
    <property type="match status" value="1"/>
</dbReference>
<sequence length="562" mass="63866">MSSFREFLRQVIIWSQNLVKQFTGREKLVLGGLIIVVAVSSVLLSRNQILNATYQPVSGGVYLEGLVGFPRFIHPLFSDTNDVDKVLSSLIYSGLTKISAGREVVPDLATQWKMFDEGRTYVFHLRNDVLWHDGVKFDADDVLFTVNILQTLEYDGILKASFADIAVEKIDEYTVKFTLPTPSAFFLYNLSVGIVPRHIYHDIPVVEMRSKYVQTDIIGTGPYSYKKSSDGKSVTLHRFDGYYGKQPMIDTLVFFFFENEKNLFNAFKNREVSAAGFRELVFENSELTPNDAEYIYSLPQYKAIYFNQASGNPVIQNRAVRQALAYATNKQQIIDEVENGRAEVVDSPILPGFWGHKPDIKKYNFDIATAAKILKDDNWKDIDQDGFLEKDGVRLGFKIAVRDDESSLQIAEILRNNWASIGAEVTIEALSAATLIKEVIRPRAYEVLIFGQDLGIDSDPYVYWHSSQAHDPGLALAVIFDKDIDNNLESARIATSLNKTIVYYHRFQDAFADLVPAILLYQPRYTYLVDSKVRGVTDKINLSSVSDRFININEWYIKTKKE</sequence>
<dbReference type="GO" id="GO:0015833">
    <property type="term" value="P:peptide transport"/>
    <property type="evidence" value="ECO:0007669"/>
    <property type="project" value="TreeGrafter"/>
</dbReference>
<dbReference type="Pfam" id="PF00496">
    <property type="entry name" value="SBP_bac_5"/>
    <property type="match status" value="1"/>
</dbReference>
<dbReference type="PANTHER" id="PTHR30290">
    <property type="entry name" value="PERIPLASMIC BINDING COMPONENT OF ABC TRANSPORTER"/>
    <property type="match status" value="1"/>
</dbReference>
<accession>A0A420ZD01</accession>
<evidence type="ECO:0000313" key="5">
    <source>
        <dbReference type="EMBL" id="RLC37518.1"/>
    </source>
</evidence>
<evidence type="ECO:0000256" key="2">
    <source>
        <dbReference type="ARBA" id="ARBA00022448"/>
    </source>
</evidence>
<gene>
    <name evidence="5" type="ORF">DRH29_01460</name>
</gene>
<comment type="similarity">
    <text evidence="1">Belongs to the bacterial solute-binding protein 5 family.</text>
</comment>
<feature type="domain" description="Solute-binding protein family 5" evidence="4">
    <location>
        <begin position="103"/>
        <end position="465"/>
    </location>
</feature>
<protein>
    <recommendedName>
        <fullName evidence="4">Solute-binding protein family 5 domain-containing protein</fullName>
    </recommendedName>
</protein>
<name>A0A420ZD01_UNCK3</name>
<evidence type="ECO:0000256" key="1">
    <source>
        <dbReference type="ARBA" id="ARBA00005695"/>
    </source>
</evidence>
<dbReference type="GO" id="GO:1904680">
    <property type="term" value="F:peptide transmembrane transporter activity"/>
    <property type="evidence" value="ECO:0007669"/>
    <property type="project" value="TreeGrafter"/>
</dbReference>
<organism evidence="5 6">
    <name type="scientific">candidate division Kazan bacterium</name>
    <dbReference type="NCBI Taxonomy" id="2202143"/>
    <lineage>
        <taxon>Bacteria</taxon>
        <taxon>Bacteria division Kazan-3B-28</taxon>
    </lineage>
</organism>
<evidence type="ECO:0000259" key="4">
    <source>
        <dbReference type="Pfam" id="PF00496"/>
    </source>
</evidence>
<dbReference type="GO" id="GO:0043190">
    <property type="term" value="C:ATP-binding cassette (ABC) transporter complex"/>
    <property type="evidence" value="ECO:0007669"/>
    <property type="project" value="InterPro"/>
</dbReference>
<keyword evidence="3" id="KW-0732">Signal</keyword>
<keyword evidence="2" id="KW-0813">Transport</keyword>
<dbReference type="Proteomes" id="UP000281261">
    <property type="component" value="Unassembled WGS sequence"/>
</dbReference>
<dbReference type="GO" id="GO:0042597">
    <property type="term" value="C:periplasmic space"/>
    <property type="evidence" value="ECO:0007669"/>
    <property type="project" value="UniProtKB-ARBA"/>
</dbReference>
<dbReference type="EMBL" id="QMNG01000003">
    <property type="protein sequence ID" value="RLC37518.1"/>
    <property type="molecule type" value="Genomic_DNA"/>
</dbReference>
<dbReference type="InterPro" id="IPR000914">
    <property type="entry name" value="SBP_5_dom"/>
</dbReference>
<reference evidence="5 6" key="1">
    <citation type="submission" date="2018-06" db="EMBL/GenBank/DDBJ databases">
        <title>Extensive metabolic versatility and redundancy in microbially diverse, dynamic hydrothermal sediments.</title>
        <authorList>
            <person name="Dombrowski N."/>
            <person name="Teske A."/>
            <person name="Baker B.J."/>
        </authorList>
    </citation>
    <scope>NUCLEOTIDE SEQUENCE [LARGE SCALE GENOMIC DNA]</scope>
    <source>
        <strain evidence="5">B79_G16</strain>
    </source>
</reference>